<evidence type="ECO:0000259" key="4">
    <source>
        <dbReference type="Pfam" id="PF16113"/>
    </source>
</evidence>
<dbReference type="EMBL" id="BAET01000008">
    <property type="protein sequence ID" value="GAB55184.1"/>
    <property type="molecule type" value="Genomic_DNA"/>
</dbReference>
<dbReference type="GO" id="GO:0006574">
    <property type="term" value="P:L-valine catabolic process"/>
    <property type="evidence" value="ECO:0007669"/>
    <property type="project" value="TreeGrafter"/>
</dbReference>
<dbReference type="PANTHER" id="PTHR43176">
    <property type="entry name" value="3-HYDROXYISOBUTYRYL-COA HYDROLASE-RELATED"/>
    <property type="match status" value="1"/>
</dbReference>
<name>H5TA57_9ALTE</name>
<gene>
    <name evidence="5" type="primary">paaG</name>
    <name evidence="5" type="ORF">GPUN_1053</name>
</gene>
<keyword evidence="5" id="KW-0456">Lyase</keyword>
<organism evidence="5 6">
    <name type="scientific">Glaciecola punicea ACAM 611</name>
    <dbReference type="NCBI Taxonomy" id="1121923"/>
    <lineage>
        <taxon>Bacteria</taxon>
        <taxon>Pseudomonadati</taxon>
        <taxon>Pseudomonadota</taxon>
        <taxon>Gammaproteobacteria</taxon>
        <taxon>Alteromonadales</taxon>
        <taxon>Alteromonadaceae</taxon>
        <taxon>Glaciecola</taxon>
    </lineage>
</organism>
<dbReference type="RefSeq" id="WP_006004069.1">
    <property type="nucleotide sequence ID" value="NZ_BAET01000008.1"/>
</dbReference>
<dbReference type="PANTHER" id="PTHR43176:SF3">
    <property type="entry name" value="3-HYDROXYISOBUTYRYL-COA HYDROLASE, MITOCHONDRIAL"/>
    <property type="match status" value="1"/>
</dbReference>
<dbReference type="CDD" id="cd06558">
    <property type="entry name" value="crotonase-like"/>
    <property type="match status" value="1"/>
</dbReference>
<sequence>MIDKIVIKVLNTQCYSAVGCITLNKPKALNAVDLEMVRTIQTQLDSWRDDDTIGAIFIDGEGDRAFCAGGDIVSMYQAMVEQKTRDPERLPDFMAQFFEQEYRLDYTIHAYPKPIICWGNGITMGGGLGIFAGASHKVVTESAHVAMPEITIGLFPDVGASFFLNKMPQGVGKFLGLSAMSINALDCINIGLADTFLAHGAKQLLLDKLTGLDRIDAHSIDDALNDLHNEGSTQALMNNISGNLTLIQPFLAPLADMYNIDEIESFFDNLHAQFPDLKPVQKAIQSFRHGSPITTKLVLEQLKRGQSLSLAQCFQMELSIAYQCSVTGEFQEGVRALLIDKDNQPKWKYAHASDVPDIFVNAHFEQFANSNMQESQSEKPINPLHSLVQEFGEGRV</sequence>
<proteinExistence type="predicted"/>
<protein>
    <recommendedName>
        <fullName evidence="2">3-hydroxyisobutyryl-CoA hydrolase</fullName>
        <ecNumber evidence="2">3.1.2.4</ecNumber>
    </recommendedName>
</protein>
<dbReference type="Gene3D" id="3.90.226.10">
    <property type="entry name" value="2-enoyl-CoA Hydratase, Chain A, domain 1"/>
    <property type="match status" value="1"/>
</dbReference>
<accession>H5TA57</accession>
<dbReference type="STRING" id="56804.BAE46_01820"/>
<evidence type="ECO:0000256" key="3">
    <source>
        <dbReference type="ARBA" id="ARBA00022801"/>
    </source>
</evidence>
<evidence type="ECO:0000256" key="2">
    <source>
        <dbReference type="ARBA" id="ARBA00011915"/>
    </source>
</evidence>
<evidence type="ECO:0000313" key="5">
    <source>
        <dbReference type="EMBL" id="GAB55184.1"/>
    </source>
</evidence>
<dbReference type="Pfam" id="PF16113">
    <property type="entry name" value="ECH_2"/>
    <property type="match status" value="1"/>
</dbReference>
<reference evidence="5 6" key="1">
    <citation type="journal article" date="2012" name="J. Bacteriol.">
        <title>Genome sequence of proteorhodopsin-containing sea ice bacterium Glaciecola punicea ACAM 611T.</title>
        <authorList>
            <person name="Qin Q.-L."/>
            <person name="Xie B.-B."/>
            <person name="Shu Y.-L."/>
            <person name="Rong J.-C."/>
            <person name="Zhao D.-L."/>
            <person name="Zhang X.-Y."/>
            <person name="Chen X.-L."/>
            <person name="Zhou B.-C."/>
            <person name="Zhanga Y.-Z."/>
        </authorList>
    </citation>
    <scope>NUCLEOTIDE SEQUENCE [LARGE SCALE GENOMIC DNA]</scope>
    <source>
        <strain evidence="5 6">ACAM 611</strain>
    </source>
</reference>
<feature type="domain" description="Enoyl-CoA hydratase/isomerase" evidence="4">
    <location>
        <begin position="18"/>
        <end position="364"/>
    </location>
</feature>
<evidence type="ECO:0000313" key="6">
    <source>
        <dbReference type="Proteomes" id="UP000053586"/>
    </source>
</evidence>
<dbReference type="GO" id="GO:0003860">
    <property type="term" value="F:3-hydroxyisobutyryl-CoA hydrolase activity"/>
    <property type="evidence" value="ECO:0007669"/>
    <property type="project" value="UniProtKB-EC"/>
</dbReference>
<dbReference type="SUPFAM" id="SSF52096">
    <property type="entry name" value="ClpP/crotonase"/>
    <property type="match status" value="1"/>
</dbReference>
<dbReference type="EC" id="3.1.2.4" evidence="2"/>
<dbReference type="InterPro" id="IPR045004">
    <property type="entry name" value="ECH_dom"/>
</dbReference>
<comment type="catalytic activity">
    <reaction evidence="1">
        <text>3-hydroxy-2-methylpropanoyl-CoA + H2O = 3-hydroxy-2-methylpropanoate + CoA + H(+)</text>
        <dbReference type="Rhea" id="RHEA:20888"/>
        <dbReference type="ChEBI" id="CHEBI:11805"/>
        <dbReference type="ChEBI" id="CHEBI:15377"/>
        <dbReference type="ChEBI" id="CHEBI:15378"/>
        <dbReference type="ChEBI" id="CHEBI:57287"/>
        <dbReference type="ChEBI" id="CHEBI:57340"/>
        <dbReference type="EC" id="3.1.2.4"/>
    </reaction>
</comment>
<reference evidence="5 6" key="2">
    <citation type="journal article" date="2017" name="Antonie Van Leeuwenhoek">
        <title>Rhizobium rhizosphaerae sp. nov., a novel species isolated from rice rhizosphere.</title>
        <authorList>
            <person name="Zhao J.J."/>
            <person name="Zhang J."/>
            <person name="Zhang R.J."/>
            <person name="Zhang C.W."/>
            <person name="Yin H.Q."/>
            <person name="Zhang X.X."/>
        </authorList>
    </citation>
    <scope>NUCLEOTIDE SEQUENCE [LARGE SCALE GENOMIC DNA]</scope>
    <source>
        <strain evidence="5 6">ACAM 611</strain>
    </source>
</reference>
<dbReference type="InterPro" id="IPR029045">
    <property type="entry name" value="ClpP/crotonase-like_dom_sf"/>
</dbReference>
<keyword evidence="3" id="KW-0378">Hydrolase</keyword>
<dbReference type="eggNOG" id="COG1024">
    <property type="taxonomic scope" value="Bacteria"/>
</dbReference>
<dbReference type="InterPro" id="IPR032259">
    <property type="entry name" value="HIBYL-CoA-H"/>
</dbReference>
<dbReference type="NCBIfam" id="NF004127">
    <property type="entry name" value="PRK05617.1"/>
    <property type="match status" value="1"/>
</dbReference>
<dbReference type="AlphaFoldDB" id="H5TA57"/>
<dbReference type="OrthoDB" id="9790967at2"/>
<dbReference type="GO" id="GO:0016829">
    <property type="term" value="F:lyase activity"/>
    <property type="evidence" value="ECO:0007669"/>
    <property type="project" value="UniProtKB-KW"/>
</dbReference>
<dbReference type="Proteomes" id="UP000053586">
    <property type="component" value="Unassembled WGS sequence"/>
</dbReference>
<dbReference type="PROSITE" id="PS51257">
    <property type="entry name" value="PROKAR_LIPOPROTEIN"/>
    <property type="match status" value="1"/>
</dbReference>
<dbReference type="GO" id="GO:0005829">
    <property type="term" value="C:cytosol"/>
    <property type="evidence" value="ECO:0007669"/>
    <property type="project" value="TreeGrafter"/>
</dbReference>
<keyword evidence="6" id="KW-1185">Reference proteome</keyword>
<comment type="caution">
    <text evidence="5">The sequence shown here is derived from an EMBL/GenBank/DDBJ whole genome shotgun (WGS) entry which is preliminary data.</text>
</comment>
<evidence type="ECO:0000256" key="1">
    <source>
        <dbReference type="ARBA" id="ARBA00001709"/>
    </source>
</evidence>